<evidence type="ECO:0000256" key="7">
    <source>
        <dbReference type="ARBA" id="ARBA00013220"/>
    </source>
</evidence>
<organism evidence="20 21">
    <name type="scientific">Apiotrichum porosum</name>
    <dbReference type="NCBI Taxonomy" id="105984"/>
    <lineage>
        <taxon>Eukaryota</taxon>
        <taxon>Fungi</taxon>
        <taxon>Dikarya</taxon>
        <taxon>Basidiomycota</taxon>
        <taxon>Agaricomycotina</taxon>
        <taxon>Tremellomycetes</taxon>
        <taxon>Trichosporonales</taxon>
        <taxon>Trichosporonaceae</taxon>
        <taxon>Apiotrichum</taxon>
    </lineage>
</organism>
<evidence type="ECO:0000256" key="3">
    <source>
        <dbReference type="ARBA" id="ARBA00004370"/>
    </source>
</evidence>
<evidence type="ECO:0000256" key="1">
    <source>
        <dbReference type="ARBA" id="ARBA00001933"/>
    </source>
</evidence>
<dbReference type="GO" id="GO:0005783">
    <property type="term" value="C:endoplasmic reticulum"/>
    <property type="evidence" value="ECO:0007669"/>
    <property type="project" value="UniProtKB-SubCell"/>
</dbReference>
<dbReference type="STRING" id="105984.A0A427XG23"/>
<evidence type="ECO:0000256" key="2">
    <source>
        <dbReference type="ARBA" id="ARBA00004240"/>
    </source>
</evidence>
<evidence type="ECO:0000256" key="15">
    <source>
        <dbReference type="ARBA" id="ARBA00023136"/>
    </source>
</evidence>
<dbReference type="OrthoDB" id="65434at2759"/>
<dbReference type="PROSITE" id="PS00599">
    <property type="entry name" value="AA_TRANSFER_CLASS_2"/>
    <property type="match status" value="1"/>
</dbReference>
<evidence type="ECO:0000256" key="11">
    <source>
        <dbReference type="ARBA" id="ARBA00022898"/>
    </source>
</evidence>
<evidence type="ECO:0000256" key="18">
    <source>
        <dbReference type="SAM" id="MobiDB-lite"/>
    </source>
</evidence>
<protein>
    <recommendedName>
        <fullName evidence="7">serine C-palmitoyltransferase</fullName>
        <ecNumber evidence="7">2.3.1.50</ecNumber>
    </recommendedName>
</protein>
<name>A0A427XG23_9TREE</name>
<evidence type="ECO:0000256" key="9">
    <source>
        <dbReference type="ARBA" id="ARBA00022692"/>
    </source>
</evidence>
<dbReference type="GO" id="GO:0017059">
    <property type="term" value="C:serine palmitoyltransferase complex"/>
    <property type="evidence" value="ECO:0007669"/>
    <property type="project" value="TreeGrafter"/>
</dbReference>
<dbReference type="Gene3D" id="3.90.1150.10">
    <property type="entry name" value="Aspartate Aminotransferase, domain 1"/>
    <property type="match status" value="1"/>
</dbReference>
<dbReference type="InterPro" id="IPR050087">
    <property type="entry name" value="AON_synthase_class-II"/>
</dbReference>
<keyword evidence="8 20" id="KW-0808">Transferase</keyword>
<keyword evidence="16" id="KW-0012">Acyltransferase</keyword>
<dbReference type="GO" id="GO:0030170">
    <property type="term" value="F:pyridoxal phosphate binding"/>
    <property type="evidence" value="ECO:0007669"/>
    <property type="project" value="InterPro"/>
</dbReference>
<dbReference type="RefSeq" id="XP_028472811.1">
    <property type="nucleotide sequence ID" value="XM_028618923.1"/>
</dbReference>
<dbReference type="EC" id="2.3.1.50" evidence="7"/>
<keyword evidence="11" id="KW-0663">Pyridoxal phosphate</keyword>
<evidence type="ECO:0000256" key="17">
    <source>
        <dbReference type="ARBA" id="ARBA00048528"/>
    </source>
</evidence>
<gene>
    <name evidence="20" type="primary">LCB2</name>
    <name evidence="20" type="ORF">EHS24_003225</name>
</gene>
<comment type="pathway">
    <text evidence="4">Lipid metabolism; sphingolipid metabolism.</text>
</comment>
<dbReference type="GeneID" id="39587768"/>
<keyword evidence="15" id="KW-0472">Membrane</keyword>
<dbReference type="InterPro" id="IPR015421">
    <property type="entry name" value="PyrdxlP-dep_Trfase_major"/>
</dbReference>
<dbReference type="PANTHER" id="PTHR13693">
    <property type="entry name" value="CLASS II AMINOTRANSFERASE/8-AMINO-7-OXONONANOATE SYNTHASE"/>
    <property type="match status" value="1"/>
</dbReference>
<evidence type="ECO:0000256" key="6">
    <source>
        <dbReference type="ARBA" id="ARBA00008392"/>
    </source>
</evidence>
<dbReference type="InterPro" id="IPR001917">
    <property type="entry name" value="Aminotrans_II_pyridoxalP_BS"/>
</dbReference>
<dbReference type="Pfam" id="PF00155">
    <property type="entry name" value="Aminotran_1_2"/>
    <property type="match status" value="2"/>
</dbReference>
<feature type="compositionally biased region" description="Polar residues" evidence="18">
    <location>
        <begin position="25"/>
        <end position="39"/>
    </location>
</feature>
<feature type="compositionally biased region" description="Low complexity" evidence="18">
    <location>
        <begin position="7"/>
        <end position="24"/>
    </location>
</feature>
<comment type="catalytic activity">
    <reaction evidence="17">
        <text>L-serine + hexadecanoyl-CoA + H(+) = 3-oxosphinganine + CO2 + CoA</text>
        <dbReference type="Rhea" id="RHEA:14761"/>
        <dbReference type="ChEBI" id="CHEBI:15378"/>
        <dbReference type="ChEBI" id="CHEBI:16526"/>
        <dbReference type="ChEBI" id="CHEBI:33384"/>
        <dbReference type="ChEBI" id="CHEBI:57287"/>
        <dbReference type="ChEBI" id="CHEBI:57379"/>
        <dbReference type="ChEBI" id="CHEBI:58299"/>
        <dbReference type="EC" id="2.3.1.50"/>
    </reaction>
</comment>
<dbReference type="GO" id="GO:0046513">
    <property type="term" value="P:ceramide biosynthetic process"/>
    <property type="evidence" value="ECO:0007669"/>
    <property type="project" value="TreeGrafter"/>
</dbReference>
<dbReference type="InterPro" id="IPR015422">
    <property type="entry name" value="PyrdxlP-dep_Trfase_small"/>
</dbReference>
<keyword evidence="14" id="KW-0443">Lipid metabolism</keyword>
<keyword evidence="21" id="KW-1185">Reference proteome</keyword>
<comment type="subcellular location">
    <subcellularLocation>
        <location evidence="2">Endoplasmic reticulum</location>
    </subcellularLocation>
    <subcellularLocation>
        <location evidence="3">Membrane</location>
    </subcellularLocation>
</comment>
<evidence type="ECO:0000256" key="14">
    <source>
        <dbReference type="ARBA" id="ARBA00023098"/>
    </source>
</evidence>
<dbReference type="InterPro" id="IPR015424">
    <property type="entry name" value="PyrdxlP-dep_Trfase"/>
</dbReference>
<evidence type="ECO:0000256" key="5">
    <source>
        <dbReference type="ARBA" id="ARBA00004991"/>
    </source>
</evidence>
<dbReference type="AlphaFoldDB" id="A0A427XG23"/>
<keyword evidence="9" id="KW-0812">Transmembrane</keyword>
<evidence type="ECO:0000259" key="19">
    <source>
        <dbReference type="Pfam" id="PF00155"/>
    </source>
</evidence>
<dbReference type="GO" id="GO:0004758">
    <property type="term" value="F:serine C-palmitoyltransferase activity"/>
    <property type="evidence" value="ECO:0007669"/>
    <property type="project" value="UniProtKB-EC"/>
</dbReference>
<evidence type="ECO:0000256" key="10">
    <source>
        <dbReference type="ARBA" id="ARBA00022824"/>
    </source>
</evidence>
<evidence type="ECO:0000256" key="12">
    <source>
        <dbReference type="ARBA" id="ARBA00022919"/>
    </source>
</evidence>
<evidence type="ECO:0000256" key="13">
    <source>
        <dbReference type="ARBA" id="ARBA00022989"/>
    </source>
</evidence>
<comment type="similarity">
    <text evidence="6">Belongs to the class-II pyridoxal-phosphate-dependent aminotransferase family.</text>
</comment>
<dbReference type="CDD" id="cd06454">
    <property type="entry name" value="KBL_like"/>
    <property type="match status" value="1"/>
</dbReference>
<feature type="region of interest" description="Disordered" evidence="18">
    <location>
        <begin position="1"/>
        <end position="39"/>
    </location>
</feature>
<dbReference type="FunFam" id="3.40.640.10:FF:000047">
    <property type="entry name" value="serine palmitoyltransferase 2 isoform X1"/>
    <property type="match status" value="1"/>
</dbReference>
<feature type="domain" description="Aminotransferase class I/classII large" evidence="19">
    <location>
        <begin position="251"/>
        <end position="499"/>
    </location>
</feature>
<proteinExistence type="inferred from homology"/>
<dbReference type="Proteomes" id="UP000279236">
    <property type="component" value="Unassembled WGS sequence"/>
</dbReference>
<dbReference type="GO" id="GO:0046512">
    <property type="term" value="P:sphingosine biosynthetic process"/>
    <property type="evidence" value="ECO:0007669"/>
    <property type="project" value="TreeGrafter"/>
</dbReference>
<accession>A0A427XG23</accession>
<keyword evidence="12" id="KW-0746">Sphingolipid metabolism</keyword>
<reference evidence="20 21" key="1">
    <citation type="submission" date="2018-11" db="EMBL/GenBank/DDBJ databases">
        <title>Genome sequence of Apiotrichum porosum DSM 27194.</title>
        <authorList>
            <person name="Aliyu H."/>
            <person name="Gorte O."/>
            <person name="Ochsenreither K."/>
        </authorList>
    </citation>
    <scope>NUCLEOTIDE SEQUENCE [LARGE SCALE GENOMIC DNA]</scope>
    <source>
        <strain evidence="20 21">DSM 27194</strain>
    </source>
</reference>
<dbReference type="PANTHER" id="PTHR13693:SF3">
    <property type="entry name" value="LD36009P"/>
    <property type="match status" value="1"/>
</dbReference>
<comment type="caution">
    <text evidence="20">The sequence shown here is derived from an EMBL/GenBank/DDBJ whole genome shotgun (WGS) entry which is preliminary data.</text>
</comment>
<evidence type="ECO:0000256" key="4">
    <source>
        <dbReference type="ARBA" id="ARBA00004760"/>
    </source>
</evidence>
<evidence type="ECO:0000313" key="21">
    <source>
        <dbReference type="Proteomes" id="UP000279236"/>
    </source>
</evidence>
<dbReference type="EMBL" id="RSCE01000015">
    <property type="protein sequence ID" value="RSH77664.1"/>
    <property type="molecule type" value="Genomic_DNA"/>
</dbReference>
<keyword evidence="13" id="KW-1133">Transmembrane helix</keyword>
<dbReference type="SUPFAM" id="SSF53383">
    <property type="entry name" value="PLP-dependent transferases"/>
    <property type="match status" value="1"/>
</dbReference>
<keyword evidence="10" id="KW-0256">Endoplasmic reticulum</keyword>
<evidence type="ECO:0000256" key="8">
    <source>
        <dbReference type="ARBA" id="ARBA00022679"/>
    </source>
</evidence>
<comment type="cofactor">
    <cofactor evidence="1">
        <name>pyridoxal 5'-phosphate</name>
        <dbReference type="ChEBI" id="CHEBI:597326"/>
    </cofactor>
</comment>
<sequence length="699" mass="76715">MPRTRSSKASSSASSVTGVPAASAPRNNLASQAGGSATARSTLLGVITRPRHSDAAISYDSSPHHPVDDEVSDQSTISSYASSIGTVNGSPPSDDELERMYKGYLEKPNVLTQSSYKHSEFGHCNNPNYRYTSQYNPAEPVTPEAEPLPPYYVLLTTYMSYTLLILLGHIRDFFGKKLYPSYYEHLMPRDGYAALNSDFDSFYIRRLKVRLDDCFSRPVTGVPGRTIMLLDRYTNDCRESFHLSGTQTRALNVSSYNYLGFASSTGGCADAVEETLKRYGPAGAATRHDAGTLDLHNQAEKLTARFVGSEAAMIVSMGFATNSTNIPALVEKGCLVISDEFNHASIRFGVRLSGASVRTFKHNDVHALEDLLRDCIAQGQPRTHRPWKKIVVIVEGLFSMEGTMVNLPAVIELKRRYKFYLYVDEAHSIGALGPNGRGVCDYFGVDPREIDILMGTFTKSFGAAGGYICGTKDLIDGLKVRSHAFCYAEAMSPPVLTQIIASMAAIMGIAPPLATPVDLDEDVSDSVSIWSRHQSFGPAPRQELPVWFSLPPNMANGTEGRERLRRLAFNSRYLSSGLRKLGFIVYGHRDSPIIPLLLYNPGKMGMFSRMMLNRLGPDKTPIAVVIVAYPATPLITSRVRFCLSASHTKTDIDLLLRACDEVGDILNLKFSSEGPHWPVDKVIASAEELVATTDLDLVQ</sequence>
<dbReference type="Gene3D" id="3.40.640.10">
    <property type="entry name" value="Type I PLP-dependent aspartate aminotransferase-like (Major domain)"/>
    <property type="match status" value="1"/>
</dbReference>
<comment type="pathway">
    <text evidence="5">Sphingolipid metabolism.</text>
</comment>
<dbReference type="GO" id="GO:0016020">
    <property type="term" value="C:membrane"/>
    <property type="evidence" value="ECO:0007669"/>
    <property type="project" value="UniProtKB-SubCell"/>
</dbReference>
<evidence type="ECO:0000256" key="16">
    <source>
        <dbReference type="ARBA" id="ARBA00023315"/>
    </source>
</evidence>
<dbReference type="InterPro" id="IPR004839">
    <property type="entry name" value="Aminotransferase_I/II_large"/>
</dbReference>
<evidence type="ECO:0000313" key="20">
    <source>
        <dbReference type="EMBL" id="RSH77664.1"/>
    </source>
</evidence>
<feature type="domain" description="Aminotransferase class I/classII large" evidence="19">
    <location>
        <begin position="557"/>
        <end position="657"/>
    </location>
</feature>